<dbReference type="PANTHER" id="PTHR23055:SF171">
    <property type="entry name" value="EF-HAND DOMAIN-CONTAINING PROTEIN"/>
    <property type="match status" value="1"/>
</dbReference>
<dbReference type="Gene3D" id="1.10.238.10">
    <property type="entry name" value="EF-hand"/>
    <property type="match status" value="1"/>
</dbReference>
<dbReference type="InterPro" id="IPR011992">
    <property type="entry name" value="EF-hand-dom_pair"/>
</dbReference>
<accession>A0A7I4YYQ7</accession>
<keyword evidence="6" id="KW-1185">Reference proteome</keyword>
<keyword evidence="3" id="KW-0106">Calcium</keyword>
<evidence type="ECO:0000256" key="1">
    <source>
        <dbReference type="ARBA" id="ARBA00022723"/>
    </source>
</evidence>
<feature type="domain" description="EF-hand" evidence="5">
    <location>
        <begin position="266"/>
        <end position="301"/>
    </location>
</feature>
<keyword evidence="1" id="KW-0479">Metal-binding</keyword>
<evidence type="ECO:0000256" key="2">
    <source>
        <dbReference type="ARBA" id="ARBA00022737"/>
    </source>
</evidence>
<evidence type="ECO:0000256" key="4">
    <source>
        <dbReference type="SAM" id="MobiDB-lite"/>
    </source>
</evidence>
<dbReference type="AlphaFoldDB" id="A0A7I4YYQ7"/>
<evidence type="ECO:0000259" key="5">
    <source>
        <dbReference type="PROSITE" id="PS50222"/>
    </source>
</evidence>
<reference evidence="7" key="1">
    <citation type="submission" date="2020-12" db="UniProtKB">
        <authorList>
            <consortium name="WormBaseParasite"/>
        </authorList>
    </citation>
    <scope>IDENTIFICATION</scope>
    <source>
        <strain evidence="7">MHco3</strain>
    </source>
</reference>
<sequence length="318" mass="37413">MFAGKNVFTNVVGGMDRPKRRPSQFDRAVHRLYADPGQICANQLADRLFQRLYWAFRTIQFKIFYKNEELDVEEFTERCDVGVRPPPLDELARTTRFNRRWIKYMYAKFKNECPTGRMLEPEFRHVLASIIAPERATDQYFSRLFLAFSSDDKKAVTFQNLIECLSLIQPQTAESNALWTIRIITGCQVDRFAFPRVRKTDTQTDRQTDRQTHRQTDRQTDTQTDRQTDRHTDRQTEQTDRMRERNLFGLNEGKQVDNYEDANKETVQQRATTIFNELDSNGDGIVTLEDMIRFFKSFEVASQVRNTTSSNNTNRLPV</sequence>
<proteinExistence type="predicted"/>
<dbReference type="InterPro" id="IPR028846">
    <property type="entry name" value="Recoverin"/>
</dbReference>
<dbReference type="PROSITE" id="PS00018">
    <property type="entry name" value="EF_HAND_1"/>
    <property type="match status" value="1"/>
</dbReference>
<protein>
    <submittedName>
        <fullName evidence="7">EF-hand domain-containing protein</fullName>
    </submittedName>
</protein>
<name>A0A7I4YYQ7_HAECO</name>
<dbReference type="GO" id="GO:0005509">
    <property type="term" value="F:calcium ion binding"/>
    <property type="evidence" value="ECO:0007669"/>
    <property type="project" value="InterPro"/>
</dbReference>
<feature type="region of interest" description="Disordered" evidence="4">
    <location>
        <begin position="198"/>
        <end position="245"/>
    </location>
</feature>
<evidence type="ECO:0000256" key="3">
    <source>
        <dbReference type="ARBA" id="ARBA00022837"/>
    </source>
</evidence>
<dbReference type="SUPFAM" id="SSF47473">
    <property type="entry name" value="EF-hand"/>
    <property type="match status" value="1"/>
</dbReference>
<dbReference type="InterPro" id="IPR018247">
    <property type="entry name" value="EF_Hand_1_Ca_BS"/>
</dbReference>
<dbReference type="InterPro" id="IPR002048">
    <property type="entry name" value="EF_hand_dom"/>
</dbReference>
<keyword evidence="2" id="KW-0677">Repeat</keyword>
<dbReference type="OMA" id="WIKYMYA"/>
<dbReference type="OrthoDB" id="191686at2759"/>
<organism evidence="6 7">
    <name type="scientific">Haemonchus contortus</name>
    <name type="common">Barber pole worm</name>
    <dbReference type="NCBI Taxonomy" id="6289"/>
    <lineage>
        <taxon>Eukaryota</taxon>
        <taxon>Metazoa</taxon>
        <taxon>Ecdysozoa</taxon>
        <taxon>Nematoda</taxon>
        <taxon>Chromadorea</taxon>
        <taxon>Rhabditida</taxon>
        <taxon>Rhabditina</taxon>
        <taxon>Rhabditomorpha</taxon>
        <taxon>Strongyloidea</taxon>
        <taxon>Trichostrongylidae</taxon>
        <taxon>Haemonchus</taxon>
    </lineage>
</organism>
<dbReference type="PROSITE" id="PS50222">
    <property type="entry name" value="EF_HAND_2"/>
    <property type="match status" value="1"/>
</dbReference>
<evidence type="ECO:0000313" key="7">
    <source>
        <dbReference type="WBParaSite" id="HCON_00151630-00001"/>
    </source>
</evidence>
<dbReference type="WBParaSite" id="HCON_00151630-00001">
    <property type="protein sequence ID" value="HCON_00151630-00001"/>
    <property type="gene ID" value="HCON_00151630"/>
</dbReference>
<dbReference type="Proteomes" id="UP000025227">
    <property type="component" value="Unplaced"/>
</dbReference>
<evidence type="ECO:0000313" key="6">
    <source>
        <dbReference type="Proteomes" id="UP000025227"/>
    </source>
</evidence>
<dbReference type="PANTHER" id="PTHR23055">
    <property type="entry name" value="CALCIUM BINDING PROTEINS"/>
    <property type="match status" value="1"/>
</dbReference>